<name>A0AAV2QE14_MEGNR</name>
<reference evidence="4 5" key="1">
    <citation type="submission" date="2024-05" db="EMBL/GenBank/DDBJ databases">
        <authorList>
            <person name="Wallberg A."/>
        </authorList>
    </citation>
    <scope>NUCLEOTIDE SEQUENCE [LARGE SCALE GENOMIC DNA]</scope>
</reference>
<feature type="transmembrane region" description="Helical" evidence="2">
    <location>
        <begin position="12"/>
        <end position="33"/>
    </location>
</feature>
<dbReference type="SUPFAM" id="SSF52540">
    <property type="entry name" value="P-loop containing nucleoside triphosphate hydrolases"/>
    <property type="match status" value="1"/>
</dbReference>
<dbReference type="AlphaFoldDB" id="A0AAV2QE14"/>
<dbReference type="InterPro" id="IPR000863">
    <property type="entry name" value="Sulfotransferase_dom"/>
</dbReference>
<dbReference type="EMBL" id="CAXKWB010006325">
    <property type="protein sequence ID" value="CAL4082343.1"/>
    <property type="molecule type" value="Genomic_DNA"/>
</dbReference>
<evidence type="ECO:0000256" key="1">
    <source>
        <dbReference type="ARBA" id="ARBA00010236"/>
    </source>
</evidence>
<keyword evidence="2" id="KW-0812">Transmembrane</keyword>
<feature type="non-terminal residue" evidence="4">
    <location>
        <position position="1"/>
    </location>
</feature>
<dbReference type="Proteomes" id="UP001497623">
    <property type="component" value="Unassembled WGS sequence"/>
</dbReference>
<dbReference type="Pfam" id="PF00685">
    <property type="entry name" value="Sulfotransfer_1"/>
    <property type="match status" value="1"/>
</dbReference>
<keyword evidence="2" id="KW-0472">Membrane</keyword>
<keyword evidence="5" id="KW-1185">Reference proteome</keyword>
<evidence type="ECO:0000259" key="3">
    <source>
        <dbReference type="Pfam" id="PF00685"/>
    </source>
</evidence>
<comment type="caution">
    <text evidence="4">The sequence shown here is derived from an EMBL/GenBank/DDBJ whole genome shotgun (WGS) entry which is preliminary data.</text>
</comment>
<evidence type="ECO:0000256" key="2">
    <source>
        <dbReference type="SAM" id="Phobius"/>
    </source>
</evidence>
<dbReference type="GO" id="GO:0008146">
    <property type="term" value="F:sulfotransferase activity"/>
    <property type="evidence" value="ECO:0007669"/>
    <property type="project" value="InterPro"/>
</dbReference>
<gene>
    <name evidence="4" type="ORF">MNOR_LOCUS11855</name>
</gene>
<keyword evidence="2" id="KW-1133">Transmembrane helix</keyword>
<dbReference type="PANTHER" id="PTHR45964">
    <property type="entry name" value="WSCD FAMILY MEMBER CG9164"/>
    <property type="match status" value="1"/>
</dbReference>
<dbReference type="InterPro" id="IPR027417">
    <property type="entry name" value="P-loop_NTPase"/>
</dbReference>
<comment type="similarity">
    <text evidence="1">Belongs to the WSCD family.</text>
</comment>
<sequence>PCGFSGVMRRTWRWLMCAAGWVMATYMFFLVFITDPSTIKADQAAHEHTTVHGSLGSTGKHSGQGAHLPRCQPLRELRYRFPPGPTTALVSFPGSGNTWLRHLLQQVTGYFTGSVYKDKILMKNGFPAESVCNGSVIAVKTHEWGPKHRNKFNRAILMLRDPYLSIQAEFNRQNGGHIGHAQPEKYLRNNGTYWENFVIYEATAWMNTTIDWLKFEGSLHLVFYEDLLDNLSEEMGRILEFLNIEVDDASLDCMLRHQDGGFRRRKNPLSFDPFNAKLRAVVDNSKSIVNKKLKSRRR</sequence>
<dbReference type="InterPro" id="IPR051589">
    <property type="entry name" value="Sialate-O-sulfotransferase"/>
</dbReference>
<organism evidence="4 5">
    <name type="scientific">Meganyctiphanes norvegica</name>
    <name type="common">Northern krill</name>
    <name type="synonym">Thysanopoda norvegica</name>
    <dbReference type="NCBI Taxonomy" id="48144"/>
    <lineage>
        <taxon>Eukaryota</taxon>
        <taxon>Metazoa</taxon>
        <taxon>Ecdysozoa</taxon>
        <taxon>Arthropoda</taxon>
        <taxon>Crustacea</taxon>
        <taxon>Multicrustacea</taxon>
        <taxon>Malacostraca</taxon>
        <taxon>Eumalacostraca</taxon>
        <taxon>Eucarida</taxon>
        <taxon>Euphausiacea</taxon>
        <taxon>Euphausiidae</taxon>
        <taxon>Meganyctiphanes</taxon>
    </lineage>
</organism>
<dbReference type="Gene3D" id="3.40.50.300">
    <property type="entry name" value="P-loop containing nucleotide triphosphate hydrolases"/>
    <property type="match status" value="1"/>
</dbReference>
<proteinExistence type="inferred from homology"/>
<protein>
    <recommendedName>
        <fullName evidence="3">Sulfotransferase domain-containing protein</fullName>
    </recommendedName>
</protein>
<dbReference type="PANTHER" id="PTHR45964:SF5">
    <property type="entry name" value="WSCD FAMILY MEMBER CG9164"/>
    <property type="match status" value="1"/>
</dbReference>
<accession>A0AAV2QE14</accession>
<evidence type="ECO:0000313" key="4">
    <source>
        <dbReference type="EMBL" id="CAL4082343.1"/>
    </source>
</evidence>
<evidence type="ECO:0000313" key="5">
    <source>
        <dbReference type="Proteomes" id="UP001497623"/>
    </source>
</evidence>
<feature type="domain" description="Sulfotransferase" evidence="3">
    <location>
        <begin position="150"/>
        <end position="257"/>
    </location>
</feature>